<dbReference type="Gene3D" id="3.90.79.10">
    <property type="entry name" value="Nucleoside Triphosphate Pyrophosphohydrolase"/>
    <property type="match status" value="1"/>
</dbReference>
<dbReference type="PANTHER" id="PTHR12318">
    <property type="entry name" value="TESTOSTERONE-REGULATED PROTEIN RP2"/>
    <property type="match status" value="1"/>
</dbReference>
<evidence type="ECO:0000256" key="1">
    <source>
        <dbReference type="ARBA" id="ARBA00001936"/>
    </source>
</evidence>
<evidence type="ECO:0000256" key="5">
    <source>
        <dbReference type="ARBA" id="ARBA00022842"/>
    </source>
</evidence>
<evidence type="ECO:0000313" key="9">
    <source>
        <dbReference type="EMBL" id="VEW15284.1"/>
    </source>
</evidence>
<dbReference type="RefSeq" id="WP_063250824.1">
    <property type="nucleotide sequence ID" value="NZ_CAACXN010000020.1"/>
</dbReference>
<keyword evidence="5" id="KW-0460">Magnesium</keyword>
<dbReference type="InterPro" id="IPR039121">
    <property type="entry name" value="NUDT19"/>
</dbReference>
<comment type="cofactor">
    <cofactor evidence="2">
        <name>Mg(2+)</name>
        <dbReference type="ChEBI" id="CHEBI:18420"/>
    </cofactor>
</comment>
<dbReference type="STRING" id="33889.AVW13_16500"/>
<evidence type="ECO:0000256" key="4">
    <source>
        <dbReference type="ARBA" id="ARBA00022801"/>
    </source>
</evidence>
<accession>A0A162YGE5</accession>
<comment type="cofactor">
    <cofactor evidence="1">
        <name>Mn(2+)</name>
        <dbReference type="ChEBI" id="CHEBI:29035"/>
    </cofactor>
</comment>
<gene>
    <name evidence="8" type="ORF">AVW13_16500</name>
    <name evidence="9" type="ORF">NCTC12391_03445</name>
</gene>
<feature type="compositionally biased region" description="Acidic residues" evidence="7">
    <location>
        <begin position="310"/>
        <end position="325"/>
    </location>
</feature>
<dbReference type="EMBL" id="LQQR01000052">
    <property type="protein sequence ID" value="KZE12158.1"/>
    <property type="molecule type" value="Genomic_DNA"/>
</dbReference>
<evidence type="ECO:0000313" key="10">
    <source>
        <dbReference type="Proteomes" id="UP000076612"/>
    </source>
</evidence>
<protein>
    <submittedName>
        <fullName evidence="9">Uncharacterized protein</fullName>
    </submittedName>
</protein>
<evidence type="ECO:0000256" key="7">
    <source>
        <dbReference type="SAM" id="MobiDB-lite"/>
    </source>
</evidence>
<keyword evidence="6" id="KW-0464">Manganese</keyword>
<dbReference type="PANTHER" id="PTHR12318:SF0">
    <property type="entry name" value="ACYL-COENZYME A DIPHOSPHATASE NUDT19"/>
    <property type="match status" value="1"/>
</dbReference>
<organism evidence="9 11">
    <name type="scientific">Brevibacterium casei</name>
    <dbReference type="NCBI Taxonomy" id="33889"/>
    <lineage>
        <taxon>Bacteria</taxon>
        <taxon>Bacillati</taxon>
        <taxon>Actinomycetota</taxon>
        <taxon>Actinomycetes</taxon>
        <taxon>Micrococcales</taxon>
        <taxon>Brevibacteriaceae</taxon>
        <taxon>Brevibacterium</taxon>
    </lineage>
</organism>
<sequence>MPLSGRSLPVSTELTWLLDLWRSEGRRPVPEPPRPASAIILVRDTREGLETFVTRQLDARGVEDRNRWAYPVGDLRPSDLRKLPVTGWKSSRCAMTLSIENKSRALQQFSAAARVAFASTGVLLAENVDHDLVASPQTEWQATRYRLLSNEVSWSQVLRERDLRLRPDLLKPWLRWINTATQLHRFDTTYFLAAVPFGQEVDFLASNESSGGWKRPEEILADAADDPDRISASTRLIVESLQTVPTVGAAMAQVRDVHPLRPEIADEDGEWRLVIHPRRDFHQKGTLRDRDVAVGDDEEEDRTGLMSLGADDDDPTSADEDTDDS</sequence>
<evidence type="ECO:0000313" key="11">
    <source>
        <dbReference type="Proteomes" id="UP000386281"/>
    </source>
</evidence>
<reference evidence="10" key="1">
    <citation type="submission" date="2016-01" db="EMBL/GenBank/DDBJ databases">
        <title>Draft genome of Chromobacterium sp. F49.</title>
        <authorList>
            <person name="Hong K.W."/>
        </authorList>
    </citation>
    <scope>NUCLEOTIDE SEQUENCE [LARGE SCALE GENOMIC DNA]</scope>
    <source>
        <strain evidence="10">M40</strain>
    </source>
</reference>
<reference evidence="9 11" key="3">
    <citation type="submission" date="2019-02" db="EMBL/GenBank/DDBJ databases">
        <authorList>
            <consortium name="Pathogen Informatics"/>
        </authorList>
    </citation>
    <scope>NUCLEOTIDE SEQUENCE [LARGE SCALE GENOMIC DNA]</scope>
    <source>
        <strain evidence="9 11">3012STDY7078520</strain>
    </source>
</reference>
<evidence type="ECO:0000256" key="6">
    <source>
        <dbReference type="ARBA" id="ARBA00023211"/>
    </source>
</evidence>
<evidence type="ECO:0000256" key="3">
    <source>
        <dbReference type="ARBA" id="ARBA00022723"/>
    </source>
</evidence>
<dbReference type="AlphaFoldDB" id="A0A162YGE5"/>
<dbReference type="EMBL" id="CAACXN010000020">
    <property type="protein sequence ID" value="VEW15284.1"/>
    <property type="molecule type" value="Genomic_DNA"/>
</dbReference>
<keyword evidence="3" id="KW-0479">Metal-binding</keyword>
<reference evidence="8" key="2">
    <citation type="submission" date="2016-01" db="EMBL/GenBank/DDBJ databases">
        <authorList>
            <person name="Hong K.W."/>
        </authorList>
    </citation>
    <scope>NUCLEOTIDE SEQUENCE</scope>
    <source>
        <strain evidence="8">M40</strain>
    </source>
</reference>
<dbReference type="GO" id="GO:0016818">
    <property type="term" value="F:hydrolase activity, acting on acid anhydrides, in phosphorus-containing anhydrides"/>
    <property type="evidence" value="ECO:0007669"/>
    <property type="project" value="InterPro"/>
</dbReference>
<evidence type="ECO:0000313" key="8">
    <source>
        <dbReference type="EMBL" id="KZE12158.1"/>
    </source>
</evidence>
<proteinExistence type="predicted"/>
<feature type="region of interest" description="Disordered" evidence="7">
    <location>
        <begin position="289"/>
        <end position="325"/>
    </location>
</feature>
<evidence type="ECO:0000256" key="2">
    <source>
        <dbReference type="ARBA" id="ARBA00001946"/>
    </source>
</evidence>
<dbReference type="GO" id="GO:0046872">
    <property type="term" value="F:metal ion binding"/>
    <property type="evidence" value="ECO:0007669"/>
    <property type="project" value="UniProtKB-KW"/>
</dbReference>
<keyword evidence="4" id="KW-0378">Hydrolase</keyword>
<dbReference type="Proteomes" id="UP000386281">
    <property type="component" value="Unassembled WGS sequence"/>
</dbReference>
<name>A0A162YGE5_9MICO</name>
<dbReference type="Proteomes" id="UP000076612">
    <property type="component" value="Unassembled WGS sequence"/>
</dbReference>